<dbReference type="Proteomes" id="UP001236585">
    <property type="component" value="Chromosome"/>
</dbReference>
<dbReference type="PANTHER" id="PTHR43289:SF6">
    <property type="entry name" value="SERINE_THREONINE-PROTEIN KINASE NEKL-3"/>
    <property type="match status" value="1"/>
</dbReference>
<keyword evidence="2" id="KW-0723">Serine/threonine-protein kinase</keyword>
<evidence type="ECO:0000256" key="5">
    <source>
        <dbReference type="ARBA" id="ARBA00022777"/>
    </source>
</evidence>
<organism evidence="10 11">
    <name type="scientific">Candidatus Mycobacterium wuenschmannii</name>
    <dbReference type="NCBI Taxonomy" id="3027808"/>
    <lineage>
        <taxon>Bacteria</taxon>
        <taxon>Bacillati</taxon>
        <taxon>Actinomycetota</taxon>
        <taxon>Actinomycetes</taxon>
        <taxon>Mycobacteriales</taxon>
        <taxon>Mycobacteriaceae</taxon>
        <taxon>Mycobacterium</taxon>
    </lineage>
</organism>
<dbReference type="EMBL" id="CP126981">
    <property type="protein sequence ID" value="WIM89316.1"/>
    <property type="molecule type" value="Genomic_DNA"/>
</dbReference>
<dbReference type="InterPro" id="IPR017441">
    <property type="entry name" value="Protein_kinase_ATP_BS"/>
</dbReference>
<dbReference type="PROSITE" id="PS50011">
    <property type="entry name" value="PROTEIN_KINASE_DOM"/>
    <property type="match status" value="1"/>
</dbReference>
<evidence type="ECO:0000256" key="1">
    <source>
        <dbReference type="ARBA" id="ARBA00012513"/>
    </source>
</evidence>
<evidence type="ECO:0000259" key="9">
    <source>
        <dbReference type="PROSITE" id="PS50011"/>
    </source>
</evidence>
<accession>A0ABY8W2I1</accession>
<dbReference type="SMART" id="SM00220">
    <property type="entry name" value="S_TKc"/>
    <property type="match status" value="1"/>
</dbReference>
<feature type="domain" description="Protein kinase" evidence="9">
    <location>
        <begin position="9"/>
        <end position="268"/>
    </location>
</feature>
<keyword evidence="6 7" id="KW-0067">ATP-binding</keyword>
<dbReference type="RefSeq" id="WP_285190040.1">
    <property type="nucleotide sequence ID" value="NZ_CP126981.1"/>
</dbReference>
<dbReference type="PROSITE" id="PS00108">
    <property type="entry name" value="PROTEIN_KINASE_ST"/>
    <property type="match status" value="1"/>
</dbReference>
<gene>
    <name evidence="10" type="ORF">PT015_07690</name>
</gene>
<sequence>MQGTQFGRYQLQTLLGRGGMGEVWRAHDTATHRVVALKVLPAHLADDNVFQERFRREAQVAAALNEPHIVPIHNYGEIDGRLYVDMRLIEGRDLESVLNAGPLEPRRAIKIVDQVASALQAAHAAGLVHRDVKPSNVLVTNSDFAYLIDFGIARTIGETGLTATGSAIGTWAYMAPERFGTGRPDARSDVYALTCVLHQTLTGERPFPGDSVEQQVAGHLSTPPPRPSVVKSGLPHAIDDVIARGMAKDPNERFATANELSDAAHTAIEAAPPFQAEPPTQQAEVASAFAATQQRTPGYTTPAAGAQVHGLMSAKPSRRSLLRPRVVVPAVAVVAALVAGAVWVSVQDGRPAPPTRTHPAASRAPTGPRFDGVYIANFSAQKSFSGKAQKGNVPSQKWLLRSSCSGNRCIATASEVGPGGYTPSLIFDYVDGRWLAVAEGDSANECSGGDPSPRWVVVSVKGNSDTLTGTYSTDGETGCGRRSTVTFTRSGDAHQSLVEDPSKLPARVASPASALRGRYHSETTNPGGSQHDYIAATDCLRSGKRCLSSFTDSKDGSSRHFNFADDKWTRHSTSDTKCKNGTPQHNEWAIEGGLPQPPQDPIAVWKIGEHLEMTGGCSGSRDYESTFTRTGD</sequence>
<evidence type="ECO:0000256" key="7">
    <source>
        <dbReference type="PROSITE-ProRule" id="PRU10141"/>
    </source>
</evidence>
<dbReference type="SUPFAM" id="SSF56112">
    <property type="entry name" value="Protein kinase-like (PK-like)"/>
    <property type="match status" value="1"/>
</dbReference>
<dbReference type="Gene3D" id="3.30.200.20">
    <property type="entry name" value="Phosphorylase Kinase, domain 1"/>
    <property type="match status" value="1"/>
</dbReference>
<proteinExistence type="predicted"/>
<evidence type="ECO:0000256" key="3">
    <source>
        <dbReference type="ARBA" id="ARBA00022679"/>
    </source>
</evidence>
<dbReference type="PANTHER" id="PTHR43289">
    <property type="entry name" value="MITOGEN-ACTIVATED PROTEIN KINASE KINASE KINASE 20-RELATED"/>
    <property type="match status" value="1"/>
</dbReference>
<evidence type="ECO:0000313" key="10">
    <source>
        <dbReference type="EMBL" id="WIM89316.1"/>
    </source>
</evidence>
<keyword evidence="3" id="KW-0808">Transferase</keyword>
<protein>
    <recommendedName>
        <fullName evidence="1">non-specific serine/threonine protein kinase</fullName>
        <ecNumber evidence="1">2.7.11.1</ecNumber>
    </recommendedName>
</protein>
<evidence type="ECO:0000256" key="6">
    <source>
        <dbReference type="ARBA" id="ARBA00022840"/>
    </source>
</evidence>
<evidence type="ECO:0000256" key="8">
    <source>
        <dbReference type="SAM" id="MobiDB-lite"/>
    </source>
</evidence>
<dbReference type="PROSITE" id="PS00107">
    <property type="entry name" value="PROTEIN_KINASE_ATP"/>
    <property type="match status" value="1"/>
</dbReference>
<dbReference type="Pfam" id="PF00069">
    <property type="entry name" value="Pkinase"/>
    <property type="match status" value="1"/>
</dbReference>
<dbReference type="InterPro" id="IPR000719">
    <property type="entry name" value="Prot_kinase_dom"/>
</dbReference>
<evidence type="ECO:0000256" key="2">
    <source>
        <dbReference type="ARBA" id="ARBA00022527"/>
    </source>
</evidence>
<feature type="region of interest" description="Disordered" evidence="8">
    <location>
        <begin position="570"/>
        <end position="597"/>
    </location>
</feature>
<name>A0ABY8W2I1_9MYCO</name>
<dbReference type="EC" id="2.7.11.1" evidence="1"/>
<feature type="binding site" evidence="7">
    <location>
        <position position="38"/>
    </location>
    <ligand>
        <name>ATP</name>
        <dbReference type="ChEBI" id="CHEBI:30616"/>
    </ligand>
</feature>
<evidence type="ECO:0000313" key="11">
    <source>
        <dbReference type="Proteomes" id="UP001236585"/>
    </source>
</evidence>
<dbReference type="InterPro" id="IPR008271">
    <property type="entry name" value="Ser/Thr_kinase_AS"/>
</dbReference>
<evidence type="ECO:0000256" key="4">
    <source>
        <dbReference type="ARBA" id="ARBA00022741"/>
    </source>
</evidence>
<keyword evidence="11" id="KW-1185">Reference proteome</keyword>
<dbReference type="Gene3D" id="1.10.510.10">
    <property type="entry name" value="Transferase(Phosphotransferase) domain 1"/>
    <property type="match status" value="1"/>
</dbReference>
<keyword evidence="5 10" id="KW-0418">Kinase</keyword>
<reference evidence="10 11" key="1">
    <citation type="journal article" date="2023" name="Microbiol. Resour. Announc.">
        <title>Complete Genome Sequence of Mycobacterium wuenschmanii, a novel Nontuberculous Mycobacterium Isolated from a captive population of Amazon Milk Frogs.</title>
        <authorList>
            <person name="Hicks J."/>
            <person name="Zeineldin M."/>
            <person name="Ward H."/>
            <person name="Wuenschmann A."/>
            <person name="Camp P."/>
            <person name="Farrell D."/>
            <person name="Lehman K."/>
            <person name="Thacker T."/>
            <person name="Cuthbert E."/>
        </authorList>
    </citation>
    <scope>NUCLEOTIDE SEQUENCE [LARGE SCALE GENOMIC DNA]</scope>
    <source>
        <strain evidence="10 11">Wuenschmanii</strain>
    </source>
</reference>
<dbReference type="GO" id="GO:0016301">
    <property type="term" value="F:kinase activity"/>
    <property type="evidence" value="ECO:0007669"/>
    <property type="project" value="UniProtKB-KW"/>
</dbReference>
<dbReference type="InterPro" id="IPR011009">
    <property type="entry name" value="Kinase-like_dom_sf"/>
</dbReference>
<dbReference type="CDD" id="cd14014">
    <property type="entry name" value="STKc_PknB_like"/>
    <property type="match status" value="1"/>
</dbReference>
<keyword evidence="4 7" id="KW-0547">Nucleotide-binding</keyword>